<protein>
    <submittedName>
        <fullName evidence="1">Uncharacterized protein</fullName>
    </submittedName>
</protein>
<organism evidence="1 2">
    <name type="scientific">Burkholderia cenocepacia</name>
    <dbReference type="NCBI Taxonomy" id="95486"/>
    <lineage>
        <taxon>Bacteria</taxon>
        <taxon>Pseudomonadati</taxon>
        <taxon>Pseudomonadota</taxon>
        <taxon>Betaproteobacteria</taxon>
        <taxon>Burkholderiales</taxon>
        <taxon>Burkholderiaceae</taxon>
        <taxon>Burkholderia</taxon>
        <taxon>Burkholderia cepacia complex</taxon>
    </lineage>
</organism>
<evidence type="ECO:0000313" key="1">
    <source>
        <dbReference type="EMBL" id="CAB3975715.1"/>
    </source>
</evidence>
<proteinExistence type="predicted"/>
<evidence type="ECO:0000313" key="2">
    <source>
        <dbReference type="Proteomes" id="UP000494322"/>
    </source>
</evidence>
<dbReference type="EMBL" id="CABWIK020000085">
    <property type="protein sequence ID" value="CAB3975715.1"/>
    <property type="molecule type" value="Genomic_DNA"/>
</dbReference>
<dbReference type="AlphaFoldDB" id="A0A6J5JXE3"/>
<gene>
    <name evidence="1" type="ORF">BCO9919_07062</name>
</gene>
<accession>A0A6J5JXE3</accession>
<name>A0A6J5JXE3_9BURK</name>
<dbReference type="Proteomes" id="UP000494322">
    <property type="component" value="Unassembled WGS sequence"/>
</dbReference>
<reference evidence="1 2" key="1">
    <citation type="submission" date="2020-04" db="EMBL/GenBank/DDBJ databases">
        <authorList>
            <person name="Depoorter E."/>
        </authorList>
    </citation>
    <scope>NUCLEOTIDE SEQUENCE [LARGE SCALE GENOMIC DNA]</scope>
    <source>
        <strain evidence="1 2">BCC0132</strain>
    </source>
</reference>
<sequence>MLISGCSVVSSWITHHASADDSARNPATSATVSRALFNAPELIVTSIECGAMPCASDGAFMSNRTNRIHGYAAKRSRAAARK</sequence>